<proteinExistence type="predicted"/>
<dbReference type="Gene3D" id="3.60.15.10">
    <property type="entry name" value="Ribonuclease Z/Hydroxyacylglutathione hydrolase-like"/>
    <property type="match status" value="1"/>
</dbReference>
<comment type="caution">
    <text evidence="2">The sequence shown here is derived from an EMBL/GenBank/DDBJ whole genome shotgun (WGS) entry which is preliminary data.</text>
</comment>
<sequence length="348" mass="37653">MITPVSQAEFVAQAEGRLPAMEEVAEGVWCLPLRIAPGRMPFSLSYLVRDAEGGVHVVDPGWELDANVDAIDTAVRAIAGRGARIASLVVTHLHPDHLGLAERLRQRDGAPVIFHRAEQRAQEVVATRASDPGPIQADIEAWGVPEGSRAEIARFAQASARPVVIADVLVDDDDVLPIPGRTLRVIHTPGHTPGHICLVDEAGGLLYTGDHILPTVAPGVGLGGPTVDNPLEAYLDGLAAMRAYDDLVGLPGHGYRFRGIAERATEIARRHLGRSFEVAQAREADPDASVWEIASRLSWSRGWENLARHHIVSALRQTAMHVRLIADGRLDDMRKAWGEDVPHPRPSA</sequence>
<dbReference type="InterPro" id="IPR001279">
    <property type="entry name" value="Metallo-B-lactamas"/>
</dbReference>
<dbReference type="EMBL" id="JACSPM010000001">
    <property type="protein sequence ID" value="MBD8022755.1"/>
    <property type="molecule type" value="Genomic_DNA"/>
</dbReference>
<dbReference type="RefSeq" id="WP_191764457.1">
    <property type="nucleotide sequence ID" value="NZ_JACSPM010000001.1"/>
</dbReference>
<evidence type="ECO:0000259" key="1">
    <source>
        <dbReference type="SMART" id="SM00849"/>
    </source>
</evidence>
<dbReference type="InterPro" id="IPR050855">
    <property type="entry name" value="NDM-1-like"/>
</dbReference>
<dbReference type="InterPro" id="IPR036866">
    <property type="entry name" value="RibonucZ/Hydroxyglut_hydro"/>
</dbReference>
<dbReference type="SMART" id="SM00849">
    <property type="entry name" value="Lactamase_B"/>
    <property type="match status" value="1"/>
</dbReference>
<dbReference type="Pfam" id="PF00753">
    <property type="entry name" value="Lactamase_B"/>
    <property type="match status" value="1"/>
</dbReference>
<dbReference type="PANTHER" id="PTHR42951">
    <property type="entry name" value="METALLO-BETA-LACTAMASE DOMAIN-CONTAINING"/>
    <property type="match status" value="1"/>
</dbReference>
<organism evidence="2 3">
    <name type="scientific">Microbacterium gallinarum</name>
    <dbReference type="NCBI Taxonomy" id="2762209"/>
    <lineage>
        <taxon>Bacteria</taxon>
        <taxon>Bacillati</taxon>
        <taxon>Actinomycetota</taxon>
        <taxon>Actinomycetes</taxon>
        <taxon>Micrococcales</taxon>
        <taxon>Microbacteriaceae</taxon>
        <taxon>Microbacterium</taxon>
    </lineage>
</organism>
<name>A0ABR8X0H5_9MICO</name>
<feature type="domain" description="Metallo-beta-lactamase" evidence="1">
    <location>
        <begin position="42"/>
        <end position="253"/>
    </location>
</feature>
<keyword evidence="3" id="KW-1185">Reference proteome</keyword>
<accession>A0ABR8X0H5</accession>
<evidence type="ECO:0000313" key="2">
    <source>
        <dbReference type="EMBL" id="MBD8022755.1"/>
    </source>
</evidence>
<dbReference type="SUPFAM" id="SSF56281">
    <property type="entry name" value="Metallo-hydrolase/oxidoreductase"/>
    <property type="match status" value="1"/>
</dbReference>
<reference evidence="2 3" key="1">
    <citation type="submission" date="2020-08" db="EMBL/GenBank/DDBJ databases">
        <title>A Genomic Blueprint of the Chicken Gut Microbiome.</title>
        <authorList>
            <person name="Gilroy R."/>
            <person name="Ravi A."/>
            <person name="Getino M."/>
            <person name="Pursley I."/>
            <person name="Horton D.L."/>
            <person name="Alikhan N.-F."/>
            <person name="Baker D."/>
            <person name="Gharbi K."/>
            <person name="Hall N."/>
            <person name="Watson M."/>
            <person name="Adriaenssens E.M."/>
            <person name="Foster-Nyarko E."/>
            <person name="Jarju S."/>
            <person name="Secka A."/>
            <person name="Antonio M."/>
            <person name="Oren A."/>
            <person name="Chaudhuri R."/>
            <person name="La Ragione R.M."/>
            <person name="Hildebrand F."/>
            <person name="Pallen M.J."/>
        </authorList>
    </citation>
    <scope>NUCLEOTIDE SEQUENCE [LARGE SCALE GENOMIC DNA]</scope>
    <source>
        <strain evidence="2 3">Sa1CUA4</strain>
    </source>
</reference>
<protein>
    <submittedName>
        <fullName evidence="2">MBL fold metallo-hydrolase</fullName>
    </submittedName>
</protein>
<dbReference type="PANTHER" id="PTHR42951:SF17">
    <property type="entry name" value="METALLO-BETA-LACTAMASE DOMAIN-CONTAINING PROTEIN"/>
    <property type="match status" value="1"/>
</dbReference>
<evidence type="ECO:0000313" key="3">
    <source>
        <dbReference type="Proteomes" id="UP000602532"/>
    </source>
</evidence>
<gene>
    <name evidence="2" type="ORF">H9622_04020</name>
</gene>
<dbReference type="Proteomes" id="UP000602532">
    <property type="component" value="Unassembled WGS sequence"/>
</dbReference>